<proteinExistence type="predicted"/>
<dbReference type="Gene3D" id="3.40.50.150">
    <property type="entry name" value="Vaccinia Virus protein VP39"/>
    <property type="match status" value="1"/>
</dbReference>
<evidence type="ECO:0000313" key="3">
    <source>
        <dbReference type="Proteomes" id="UP000009328"/>
    </source>
</evidence>
<dbReference type="EMBL" id="CAIF01000020">
    <property type="protein sequence ID" value="CCH41405.1"/>
    <property type="molecule type" value="Genomic_DNA"/>
</dbReference>
<dbReference type="SUPFAM" id="SSF53335">
    <property type="entry name" value="S-adenosyl-L-methionine-dependent methyltransferases"/>
    <property type="match status" value="1"/>
</dbReference>
<protein>
    <submittedName>
        <fullName evidence="2">Uncharacterized protein</fullName>
    </submittedName>
</protein>
<reference evidence="2 3" key="1">
    <citation type="journal article" date="2012" name="Eukaryot. Cell">
        <title>Draft genome sequence of Wickerhamomyces ciferrii NRRL Y-1031 F-60-10.</title>
        <authorList>
            <person name="Schneider J."/>
            <person name="Andrea H."/>
            <person name="Blom J."/>
            <person name="Jaenicke S."/>
            <person name="Ruckert C."/>
            <person name="Schorsch C."/>
            <person name="Szczepanowski R."/>
            <person name="Farwick M."/>
            <person name="Goesmann A."/>
            <person name="Puhler A."/>
            <person name="Schaffer S."/>
            <person name="Tauch A."/>
            <person name="Kohler T."/>
            <person name="Brinkrolf K."/>
        </authorList>
    </citation>
    <scope>NUCLEOTIDE SEQUENCE [LARGE SCALE GENOMIC DNA]</scope>
    <source>
        <strain evidence="3">ATCC 14091 / BCRC 22168 / CBS 111 / JCM 3599 / NBRC 0793 / NRRL Y-1031 F-60-10</strain>
    </source>
</reference>
<dbReference type="Proteomes" id="UP000009328">
    <property type="component" value="Unassembled WGS sequence"/>
</dbReference>
<feature type="region of interest" description="Disordered" evidence="1">
    <location>
        <begin position="1"/>
        <end position="86"/>
    </location>
</feature>
<evidence type="ECO:0000313" key="2">
    <source>
        <dbReference type="EMBL" id="CCH41405.1"/>
    </source>
</evidence>
<organism evidence="2 3">
    <name type="scientific">Wickerhamomyces ciferrii (strain ATCC 14091 / BCRC 22168 / CBS 111 / JCM 3599 / NBRC 0793 / NRRL Y-1031 F-60-10)</name>
    <name type="common">Yeast</name>
    <name type="synonym">Pichia ciferrii</name>
    <dbReference type="NCBI Taxonomy" id="1206466"/>
    <lineage>
        <taxon>Eukaryota</taxon>
        <taxon>Fungi</taxon>
        <taxon>Dikarya</taxon>
        <taxon>Ascomycota</taxon>
        <taxon>Saccharomycotina</taxon>
        <taxon>Saccharomycetes</taxon>
        <taxon>Phaffomycetales</taxon>
        <taxon>Wickerhamomycetaceae</taxon>
        <taxon>Wickerhamomyces</taxon>
    </lineage>
</organism>
<dbReference type="eggNOG" id="ENOG502QRP4">
    <property type="taxonomic scope" value="Eukaryota"/>
</dbReference>
<dbReference type="InParanoid" id="K0K941"/>
<dbReference type="AlphaFoldDB" id="K0K941"/>
<dbReference type="InterPro" id="IPR029063">
    <property type="entry name" value="SAM-dependent_MTases_sf"/>
</dbReference>
<comment type="caution">
    <text evidence="2">The sequence shown here is derived from an EMBL/GenBank/DDBJ whole genome shotgun (WGS) entry which is preliminary data.</text>
</comment>
<dbReference type="HOGENOM" id="CLU_645920_0_0_1"/>
<keyword evidence="3" id="KW-1185">Reference proteome</keyword>
<accession>K0K941</accession>
<name>K0K941_WICCF</name>
<feature type="compositionally biased region" description="Low complexity" evidence="1">
    <location>
        <begin position="28"/>
        <end position="41"/>
    </location>
</feature>
<feature type="compositionally biased region" description="Polar residues" evidence="1">
    <location>
        <begin position="9"/>
        <end position="21"/>
    </location>
</feature>
<dbReference type="STRING" id="1206466.K0K941"/>
<feature type="compositionally biased region" description="Basic and acidic residues" evidence="1">
    <location>
        <begin position="66"/>
        <end position="86"/>
    </location>
</feature>
<gene>
    <name evidence="2" type="ORF">BN7_946</name>
</gene>
<sequence length="425" mass="49428">MFGFKKPSITRQDSSPNTNAGTGADNRSIYSQSSSIAGSSQNLPIGEHQNHPKSAFSQFFTGSSNNKEEQDERNRRYRERKTQNDLIKDRYKQDSIKWFSLRKLSDVSKENDSLTYSPARLNSFLQFYDTYIQQNSIENMRNVINLVDFWSISAIKYLSGVDQLIRKNLVARYSNSDLREDQKLKILKIHGDYFGISWSWLLAMDNWSCDIYSLTTTPITHTNYSESKSNIGPKNHHVVHGKSLSTMPFKKNSYPLAIAYELWFQLKIDEWNPVLTDLHRVISPSGYLNMFLMDYTIINCKNELYNEFFKKLQKIVINEGMDPFPCKNILKRTKEAGFIDVKYSLISIKKGIPNRMGNLMEFIQSFFELAMFSKFARDKFSQNDLQLFKELRLQYNQDVKNGKLLDEFGDSYLMFVTAKKSSNAE</sequence>
<feature type="compositionally biased region" description="Polar residues" evidence="1">
    <location>
        <begin position="55"/>
        <end position="65"/>
    </location>
</feature>
<evidence type="ECO:0000256" key="1">
    <source>
        <dbReference type="SAM" id="MobiDB-lite"/>
    </source>
</evidence>